<reference evidence="3" key="1">
    <citation type="journal article" date="2019" name="Sci. Rep.">
        <title>Draft genome of Tanacetum cinerariifolium, the natural source of mosquito coil.</title>
        <authorList>
            <person name="Yamashiro T."/>
            <person name="Shiraishi A."/>
            <person name="Satake H."/>
            <person name="Nakayama K."/>
        </authorList>
    </citation>
    <scope>NUCLEOTIDE SEQUENCE</scope>
</reference>
<accession>A0A699X5J6</accession>
<feature type="non-terminal residue" evidence="3">
    <location>
        <position position="1"/>
    </location>
</feature>
<evidence type="ECO:0000313" key="3">
    <source>
        <dbReference type="EMBL" id="GFD54769.1"/>
    </source>
</evidence>
<evidence type="ECO:0000256" key="2">
    <source>
        <dbReference type="SAM" id="Phobius"/>
    </source>
</evidence>
<feature type="region of interest" description="Disordered" evidence="1">
    <location>
        <begin position="69"/>
        <end position="88"/>
    </location>
</feature>
<comment type="caution">
    <text evidence="3">The sequence shown here is derived from an EMBL/GenBank/DDBJ whole genome shotgun (WGS) entry which is preliminary data.</text>
</comment>
<dbReference type="AlphaFoldDB" id="A0A699X5J6"/>
<keyword evidence="2" id="KW-0472">Membrane</keyword>
<organism evidence="3">
    <name type="scientific">Tanacetum cinerariifolium</name>
    <name type="common">Dalmatian daisy</name>
    <name type="synonym">Chrysanthemum cinerariifolium</name>
    <dbReference type="NCBI Taxonomy" id="118510"/>
    <lineage>
        <taxon>Eukaryota</taxon>
        <taxon>Viridiplantae</taxon>
        <taxon>Streptophyta</taxon>
        <taxon>Embryophyta</taxon>
        <taxon>Tracheophyta</taxon>
        <taxon>Spermatophyta</taxon>
        <taxon>Magnoliopsida</taxon>
        <taxon>eudicotyledons</taxon>
        <taxon>Gunneridae</taxon>
        <taxon>Pentapetalae</taxon>
        <taxon>asterids</taxon>
        <taxon>campanulids</taxon>
        <taxon>Asterales</taxon>
        <taxon>Asteraceae</taxon>
        <taxon>Asteroideae</taxon>
        <taxon>Anthemideae</taxon>
        <taxon>Anthemidinae</taxon>
        <taxon>Tanacetum</taxon>
    </lineage>
</organism>
<proteinExistence type="predicted"/>
<keyword evidence="2" id="KW-0812">Transmembrane</keyword>
<feature type="transmembrane region" description="Helical" evidence="2">
    <location>
        <begin position="29"/>
        <end position="49"/>
    </location>
</feature>
<dbReference type="EMBL" id="BKCJ011809904">
    <property type="protein sequence ID" value="GFD54769.1"/>
    <property type="molecule type" value="Genomic_DNA"/>
</dbReference>
<sequence>LPGKVEEGRGNGGDGGKTGNKQKITCSTLVNFSVLPFVLYIASCCLFAAGKGGRRSCECYGGGGETYGGKGGGKTYGGKKGLNVNSAS</sequence>
<evidence type="ECO:0000256" key="1">
    <source>
        <dbReference type="SAM" id="MobiDB-lite"/>
    </source>
</evidence>
<protein>
    <submittedName>
        <fullName evidence="3">Uncharacterized protein</fullName>
    </submittedName>
</protein>
<name>A0A699X5J6_TANCI</name>
<gene>
    <name evidence="3" type="ORF">Tci_926738</name>
</gene>
<feature type="compositionally biased region" description="Gly residues" evidence="1">
    <location>
        <begin position="69"/>
        <end position="80"/>
    </location>
</feature>
<keyword evidence="2" id="KW-1133">Transmembrane helix</keyword>
<feature type="region of interest" description="Disordered" evidence="1">
    <location>
        <begin position="1"/>
        <end position="22"/>
    </location>
</feature>